<keyword evidence="6 8" id="KW-0472">Membrane</keyword>
<dbReference type="PROSITE" id="PS51201">
    <property type="entry name" value="RCK_N"/>
    <property type="match status" value="1"/>
</dbReference>
<dbReference type="Pfam" id="PF00999">
    <property type="entry name" value="Na_H_Exchanger"/>
    <property type="match status" value="1"/>
</dbReference>
<organism evidence="10 11">
    <name type="scientific">Humisphaera borealis</name>
    <dbReference type="NCBI Taxonomy" id="2807512"/>
    <lineage>
        <taxon>Bacteria</taxon>
        <taxon>Pseudomonadati</taxon>
        <taxon>Planctomycetota</taxon>
        <taxon>Phycisphaerae</taxon>
        <taxon>Tepidisphaerales</taxon>
        <taxon>Tepidisphaeraceae</taxon>
        <taxon>Humisphaera</taxon>
    </lineage>
</organism>
<keyword evidence="5 8" id="KW-1133">Transmembrane helix</keyword>
<feature type="transmembrane region" description="Helical" evidence="8">
    <location>
        <begin position="31"/>
        <end position="50"/>
    </location>
</feature>
<dbReference type="GO" id="GO:0006813">
    <property type="term" value="P:potassium ion transport"/>
    <property type="evidence" value="ECO:0007669"/>
    <property type="project" value="InterPro"/>
</dbReference>
<keyword evidence="4 8" id="KW-0812">Transmembrane</keyword>
<feature type="transmembrane region" description="Helical" evidence="8">
    <location>
        <begin position="56"/>
        <end position="75"/>
    </location>
</feature>
<evidence type="ECO:0000259" key="9">
    <source>
        <dbReference type="PROSITE" id="PS51201"/>
    </source>
</evidence>
<feature type="transmembrane region" description="Helical" evidence="8">
    <location>
        <begin position="121"/>
        <end position="140"/>
    </location>
</feature>
<evidence type="ECO:0000256" key="7">
    <source>
        <dbReference type="SAM" id="MobiDB-lite"/>
    </source>
</evidence>
<feature type="transmembrane region" description="Helical" evidence="8">
    <location>
        <begin position="182"/>
        <end position="204"/>
    </location>
</feature>
<evidence type="ECO:0000313" key="10">
    <source>
        <dbReference type="EMBL" id="QOV88972.1"/>
    </source>
</evidence>
<dbReference type="SUPFAM" id="SSF51735">
    <property type="entry name" value="NAD(P)-binding Rossmann-fold domains"/>
    <property type="match status" value="1"/>
</dbReference>
<dbReference type="Gene3D" id="1.20.1530.20">
    <property type="match status" value="1"/>
</dbReference>
<dbReference type="PANTHER" id="PTHR42751">
    <property type="entry name" value="SODIUM/HYDROGEN EXCHANGER FAMILY/TRKA DOMAIN PROTEIN"/>
    <property type="match status" value="1"/>
</dbReference>
<dbReference type="AlphaFoldDB" id="A0A7M2WUV4"/>
<evidence type="ECO:0000256" key="8">
    <source>
        <dbReference type="SAM" id="Phobius"/>
    </source>
</evidence>
<dbReference type="InterPro" id="IPR006153">
    <property type="entry name" value="Cation/H_exchanger_TM"/>
</dbReference>
<protein>
    <submittedName>
        <fullName evidence="10">Cation:proton antiporter</fullName>
    </submittedName>
</protein>
<reference evidence="10 11" key="1">
    <citation type="submission" date="2020-10" db="EMBL/GenBank/DDBJ databases">
        <title>Wide distribution of Phycisphaera-like planctomycetes from WD2101 soil group in peatlands and genome analysis of the first cultivated representative.</title>
        <authorList>
            <person name="Dedysh S.N."/>
            <person name="Beletsky A.V."/>
            <person name="Ivanova A."/>
            <person name="Kulichevskaya I.S."/>
            <person name="Suzina N.E."/>
            <person name="Philippov D.A."/>
            <person name="Rakitin A.L."/>
            <person name="Mardanov A.V."/>
            <person name="Ravin N.V."/>
        </authorList>
    </citation>
    <scope>NUCLEOTIDE SEQUENCE [LARGE SCALE GENOMIC DNA]</scope>
    <source>
        <strain evidence="10 11">M1803</strain>
    </source>
</reference>
<evidence type="ECO:0000256" key="5">
    <source>
        <dbReference type="ARBA" id="ARBA00022989"/>
    </source>
</evidence>
<dbReference type="PANTHER" id="PTHR42751:SF3">
    <property type="entry name" value="SODIUM_GLUTAMATE SYMPORTER"/>
    <property type="match status" value="1"/>
</dbReference>
<dbReference type="InterPro" id="IPR036291">
    <property type="entry name" value="NAD(P)-bd_dom_sf"/>
</dbReference>
<dbReference type="InterPro" id="IPR038770">
    <property type="entry name" value="Na+/solute_symporter_sf"/>
</dbReference>
<accession>A0A7M2WUV4</accession>
<dbReference type="RefSeq" id="WP_206291983.1">
    <property type="nucleotide sequence ID" value="NZ_CP063458.1"/>
</dbReference>
<feature type="transmembrane region" description="Helical" evidence="8">
    <location>
        <begin position="87"/>
        <end position="109"/>
    </location>
</feature>
<evidence type="ECO:0000256" key="4">
    <source>
        <dbReference type="ARBA" id="ARBA00022692"/>
    </source>
</evidence>
<dbReference type="Gene3D" id="3.40.50.720">
    <property type="entry name" value="NAD(P)-binding Rossmann-like Domain"/>
    <property type="match status" value="1"/>
</dbReference>
<gene>
    <name evidence="10" type="ORF">IPV69_22525</name>
</gene>
<proteinExistence type="inferred from homology"/>
<feature type="transmembrane region" description="Helical" evidence="8">
    <location>
        <begin position="6"/>
        <end position="24"/>
    </location>
</feature>
<keyword evidence="3" id="KW-0813">Transport</keyword>
<evidence type="ECO:0000256" key="1">
    <source>
        <dbReference type="ARBA" id="ARBA00004141"/>
    </source>
</evidence>
<dbReference type="InterPro" id="IPR003148">
    <property type="entry name" value="RCK_N"/>
</dbReference>
<evidence type="ECO:0000256" key="2">
    <source>
        <dbReference type="ARBA" id="ARBA00005551"/>
    </source>
</evidence>
<dbReference type="GO" id="GO:0016020">
    <property type="term" value="C:membrane"/>
    <property type="evidence" value="ECO:0007669"/>
    <property type="project" value="UniProtKB-SubCell"/>
</dbReference>
<sequence>MDPHDLLPDIGIAILTATVVGLIAHFLRQPIILGYLVAGAVIGPLGLRWIHSAGSVEVISEIGLVLLLFIIGLEMNIKSILAAGKQLLVAGFGQFIVCAAIGVGLFAALGYGLTGSNSDGLYLALMCGLSSTAVVVKLLYDKQELDTLPGRLTLGILVIQDIYAIFVLAFQPNFANPTVAPILKALGATALLLAAGFLFSKYVLRFVFASIAKAPEMVVAVSIGWCAAVAGLAGAMGLSKEMGALVAGVSIAAFPYSVHVTAKTLPLRDFFLTLFFVSLGMKITPLQPSMIAMVAVIVLFVVVSRFVSIYPLLKLSGAGRRTAFITSLNLAQISEFSLVIASLGATKFGHISESTVAMVIYAMAITCVMSSYSIRFSHPLFLAFDRLQGKLGFGRVGDGDVVDTTGHAERPVAILGYHRGGRSMVEQLLGKFPEMAGKLKVVDFNPENLKLLKARGIDGLFGDLSSLDTLHHAHLHQTKVIFCTIPDMLLKGTNNLTLVKGLRLIAPHSKIVATADDDKHEQALLEAGAALAIKPYDLMAERMLPVALEAAEIANDDSSPEHAGPATEGMRSAA</sequence>
<dbReference type="GO" id="GO:1902600">
    <property type="term" value="P:proton transmembrane transport"/>
    <property type="evidence" value="ECO:0007669"/>
    <property type="project" value="InterPro"/>
</dbReference>
<comment type="similarity">
    <text evidence="2">Belongs to the monovalent cation:proton antiporter 2 (CPA2) transporter (TC 2.A.37) family.</text>
</comment>
<feature type="domain" description="RCK N-terminal" evidence="9">
    <location>
        <begin position="409"/>
        <end position="534"/>
    </location>
</feature>
<feature type="transmembrane region" description="Helical" evidence="8">
    <location>
        <begin position="152"/>
        <end position="170"/>
    </location>
</feature>
<evidence type="ECO:0000256" key="6">
    <source>
        <dbReference type="ARBA" id="ARBA00023136"/>
    </source>
</evidence>
<keyword evidence="11" id="KW-1185">Reference proteome</keyword>
<evidence type="ECO:0000313" key="11">
    <source>
        <dbReference type="Proteomes" id="UP000593765"/>
    </source>
</evidence>
<feature type="region of interest" description="Disordered" evidence="7">
    <location>
        <begin position="555"/>
        <end position="574"/>
    </location>
</feature>
<comment type="subcellular location">
    <subcellularLocation>
        <location evidence="1">Membrane</location>
        <topology evidence="1">Multi-pass membrane protein</topology>
    </subcellularLocation>
</comment>
<dbReference type="GO" id="GO:0015297">
    <property type="term" value="F:antiporter activity"/>
    <property type="evidence" value="ECO:0007669"/>
    <property type="project" value="InterPro"/>
</dbReference>
<name>A0A7M2WUV4_9BACT</name>
<dbReference type="KEGG" id="hbs:IPV69_22525"/>
<feature type="transmembrane region" description="Helical" evidence="8">
    <location>
        <begin position="290"/>
        <end position="310"/>
    </location>
</feature>
<dbReference type="Pfam" id="PF02254">
    <property type="entry name" value="TrkA_N"/>
    <property type="match status" value="1"/>
</dbReference>
<feature type="transmembrane region" description="Helical" evidence="8">
    <location>
        <begin position="216"/>
        <end position="236"/>
    </location>
</feature>
<dbReference type="Proteomes" id="UP000593765">
    <property type="component" value="Chromosome"/>
</dbReference>
<evidence type="ECO:0000256" key="3">
    <source>
        <dbReference type="ARBA" id="ARBA00022448"/>
    </source>
</evidence>
<dbReference type="EMBL" id="CP063458">
    <property type="protein sequence ID" value="QOV88972.1"/>
    <property type="molecule type" value="Genomic_DNA"/>
</dbReference>
<feature type="transmembrane region" description="Helical" evidence="8">
    <location>
        <begin position="355"/>
        <end position="374"/>
    </location>
</feature>